<organism evidence="1 2">
    <name type="scientific">Leptospira congkakensis</name>
    <dbReference type="NCBI Taxonomy" id="2484932"/>
    <lineage>
        <taxon>Bacteria</taxon>
        <taxon>Pseudomonadati</taxon>
        <taxon>Spirochaetota</taxon>
        <taxon>Spirochaetia</taxon>
        <taxon>Leptospirales</taxon>
        <taxon>Leptospiraceae</taxon>
        <taxon>Leptospira</taxon>
    </lineage>
</organism>
<dbReference type="RefSeq" id="WP_135586125.1">
    <property type="nucleotide sequence ID" value="NZ_RQGO01000016.1"/>
</dbReference>
<sequence>MRNITIKIATTLSIFFLIFNCGEQKSKEESDMLLPLLALSAGGGKGVDEKCFSDNECANGLFCGDAYNLHTPFTHSLCTTVPTISGIITGNGTGLNANLVSASPVADFSLTIHTPGTYTFLASVGSIPTNNPKPEISIFPDSGKNAILPKIRNASYNFQIRTFTFTNVGNYRVRVAGYYQSGYFGGGVRLFGSNTLVSGGGSCTHSAGGSRCDDFAVNHLFNAAYCTTSVSSGTYSASSCATQNGAKVYRGACTMGMGHGNTYGNGLITRNYYDAVTDSQINSDCSNYNGIRL</sequence>
<proteinExistence type="predicted"/>
<dbReference type="AlphaFoldDB" id="A0A4Z1AEG2"/>
<evidence type="ECO:0000313" key="2">
    <source>
        <dbReference type="Proteomes" id="UP000298263"/>
    </source>
</evidence>
<reference evidence="1" key="1">
    <citation type="journal article" date="2019" name="PLoS Negl. Trop. Dis.">
        <title>Revisiting the worldwide diversity of Leptospira species in the environment.</title>
        <authorList>
            <person name="Vincent A.T."/>
            <person name="Schiettekatte O."/>
            <person name="Bourhy P."/>
            <person name="Veyrier F.J."/>
            <person name="Picardeau M."/>
        </authorList>
    </citation>
    <scope>NUCLEOTIDE SEQUENCE [LARGE SCALE GENOMIC DNA]</scope>
    <source>
        <strain evidence="1">201702422</strain>
    </source>
</reference>
<dbReference type="Proteomes" id="UP000298263">
    <property type="component" value="Unassembled WGS sequence"/>
</dbReference>
<accession>A0A4Z1AEG2</accession>
<name>A0A4Z1AEG2_9LEPT</name>
<dbReference type="OrthoDB" id="345208at2"/>
<dbReference type="EMBL" id="RQGP01000008">
    <property type="protein sequence ID" value="TGL95473.1"/>
    <property type="molecule type" value="Genomic_DNA"/>
</dbReference>
<protein>
    <submittedName>
        <fullName evidence="1">Uncharacterized protein</fullName>
    </submittedName>
</protein>
<gene>
    <name evidence="1" type="ORF">EHQ69_03335</name>
</gene>
<evidence type="ECO:0000313" key="1">
    <source>
        <dbReference type="EMBL" id="TGL95473.1"/>
    </source>
</evidence>
<keyword evidence="2" id="KW-1185">Reference proteome</keyword>
<comment type="caution">
    <text evidence="1">The sequence shown here is derived from an EMBL/GenBank/DDBJ whole genome shotgun (WGS) entry which is preliminary data.</text>
</comment>